<organism evidence="2 3">
    <name type="scientific">Microbacterium lacticum</name>
    <dbReference type="NCBI Taxonomy" id="33885"/>
    <lineage>
        <taxon>Bacteria</taxon>
        <taxon>Bacillati</taxon>
        <taxon>Actinomycetota</taxon>
        <taxon>Actinomycetes</taxon>
        <taxon>Micrococcales</taxon>
        <taxon>Microbacteriaceae</taxon>
        <taxon>Microbacterium</taxon>
    </lineage>
</organism>
<gene>
    <name evidence="2" type="ORF">FHX68_3011</name>
</gene>
<feature type="region of interest" description="Disordered" evidence="1">
    <location>
        <begin position="199"/>
        <end position="219"/>
    </location>
</feature>
<dbReference type="Proteomes" id="UP000319804">
    <property type="component" value="Unassembled WGS sequence"/>
</dbReference>
<reference evidence="2 3" key="1">
    <citation type="submission" date="2019-06" db="EMBL/GenBank/DDBJ databases">
        <title>Sequencing the genomes of 1000 actinobacteria strains.</title>
        <authorList>
            <person name="Klenk H.-P."/>
        </authorList>
    </citation>
    <scope>NUCLEOTIDE SEQUENCE [LARGE SCALE GENOMIC DNA]</scope>
    <source>
        <strain evidence="2 3">DSM 20427</strain>
    </source>
</reference>
<evidence type="ECO:0000256" key="1">
    <source>
        <dbReference type="SAM" id="MobiDB-lite"/>
    </source>
</evidence>
<keyword evidence="3" id="KW-1185">Reference proteome</keyword>
<protein>
    <submittedName>
        <fullName evidence="2">Uncharacterized protein</fullName>
    </submittedName>
</protein>
<evidence type="ECO:0000313" key="3">
    <source>
        <dbReference type="Proteomes" id="UP000319804"/>
    </source>
</evidence>
<dbReference type="AlphaFoldDB" id="A0A4Y3UG76"/>
<proteinExistence type="predicted"/>
<accession>A0A4Y3UG76</accession>
<sequence>MAGRLVSAAATGPLPRVIVPPGWAAIPVGVPPGWAAIPVGADNDDTAREVFREAWRTGPRDSIGPFIHRLEEWLVSVLDDARDAGCFRVILPLGVPWQVPVSTAISLSFAPAARPAGGEQRLTDAGPAWRAVTDLPVADADPESLALLRTIEYAWPLPDGAGMLIAFASISGQPVAEFAPVADALTVLVETMLDALDWPPSGGAPSATAPAPTREEATR</sequence>
<name>A0A4Y3UG76_9MICO</name>
<comment type="caution">
    <text evidence="2">The sequence shown here is derived from an EMBL/GenBank/DDBJ whole genome shotgun (WGS) entry which is preliminary data.</text>
</comment>
<evidence type="ECO:0000313" key="2">
    <source>
        <dbReference type="EMBL" id="TQM90209.1"/>
    </source>
</evidence>
<feature type="compositionally biased region" description="Low complexity" evidence="1">
    <location>
        <begin position="199"/>
        <end position="212"/>
    </location>
</feature>
<dbReference type="EMBL" id="VFPS01000008">
    <property type="protein sequence ID" value="TQM90209.1"/>
    <property type="molecule type" value="Genomic_DNA"/>
</dbReference>